<keyword evidence="8" id="KW-1185">Reference proteome</keyword>
<evidence type="ECO:0000313" key="7">
    <source>
        <dbReference type="EMBL" id="EAR82135.1"/>
    </source>
</evidence>
<accession>Q22A07</accession>
<organism evidence="7 8">
    <name type="scientific">Tetrahymena thermophila (strain SB210)</name>
    <dbReference type="NCBI Taxonomy" id="312017"/>
    <lineage>
        <taxon>Eukaryota</taxon>
        <taxon>Sar</taxon>
        <taxon>Alveolata</taxon>
        <taxon>Ciliophora</taxon>
        <taxon>Intramacronucleata</taxon>
        <taxon>Oligohymenophorea</taxon>
        <taxon>Hymenostomatida</taxon>
        <taxon>Tetrahymenina</taxon>
        <taxon>Tetrahymenidae</taxon>
        <taxon>Tetrahymena</taxon>
    </lineage>
</organism>
<protein>
    <submittedName>
        <fullName evidence="7">HIT zinc finger protein</fullName>
    </submittedName>
</protein>
<keyword evidence="3" id="KW-0862">Zinc</keyword>
<dbReference type="STRING" id="312017.Q22A07"/>
<dbReference type="GeneID" id="7830185"/>
<dbReference type="Pfam" id="PF04438">
    <property type="entry name" value="zf-HIT"/>
    <property type="match status" value="1"/>
</dbReference>
<sequence length="170" mass="20231">MSNKTRHSQRQKKINQNLRQVDSDTRKYVLNSRIDELESDFYDSPNRLAEDSDNEDFELGIEGDTKASSDKKKKQKKLKKKINKRMKKETHLRKNFNLKKLIKEDDLDNKKEYTNFVNIRMNSTKYPTRSFCSICGSLSRYTCPRCGEKYCGIRCHDLHKEVFCLKFEIM</sequence>
<dbReference type="EMBL" id="GG662323">
    <property type="protein sequence ID" value="EAR82135.1"/>
    <property type="molecule type" value="Genomic_DNA"/>
</dbReference>
<dbReference type="GO" id="GO:0008270">
    <property type="term" value="F:zinc ion binding"/>
    <property type="evidence" value="ECO:0007669"/>
    <property type="project" value="UniProtKB-UniRule"/>
</dbReference>
<dbReference type="RefSeq" id="XP_001029798.1">
    <property type="nucleotide sequence ID" value="XM_001029798.3"/>
</dbReference>
<dbReference type="CDD" id="cd21437">
    <property type="entry name" value="zf-HIT_ZNHIT1_like"/>
    <property type="match status" value="1"/>
</dbReference>
<evidence type="ECO:0000256" key="4">
    <source>
        <dbReference type="PROSITE-ProRule" id="PRU00453"/>
    </source>
</evidence>
<dbReference type="OrthoDB" id="413267at2759"/>
<dbReference type="PROSITE" id="PS51083">
    <property type="entry name" value="ZF_HIT"/>
    <property type="match status" value="1"/>
</dbReference>
<dbReference type="PANTHER" id="PTHR13093">
    <property type="entry name" value="ZINC FINGER HIT DOMAIN CONTAINING PROTEIN 1"/>
    <property type="match status" value="1"/>
</dbReference>
<dbReference type="Proteomes" id="UP000009168">
    <property type="component" value="Unassembled WGS sequence"/>
</dbReference>
<evidence type="ECO:0000259" key="6">
    <source>
        <dbReference type="PROSITE" id="PS51083"/>
    </source>
</evidence>
<gene>
    <name evidence="7" type="ORF">TTHERM_01298590</name>
</gene>
<dbReference type="HOGENOM" id="CLU_1753230_0_0_1"/>
<dbReference type="InParanoid" id="Q22A07"/>
<feature type="compositionally biased region" description="Basic residues" evidence="5">
    <location>
        <begin position="1"/>
        <end position="13"/>
    </location>
</feature>
<feature type="domain" description="HIT-type" evidence="6">
    <location>
        <begin position="132"/>
        <end position="164"/>
    </location>
</feature>
<dbReference type="AlphaFoldDB" id="Q22A07"/>
<dbReference type="SUPFAM" id="SSF144232">
    <property type="entry name" value="HIT/MYND zinc finger-like"/>
    <property type="match status" value="1"/>
</dbReference>
<name>Q22A07_TETTS</name>
<dbReference type="eggNOG" id="KOG3362">
    <property type="taxonomic scope" value="Eukaryota"/>
</dbReference>
<proteinExistence type="predicted"/>
<feature type="region of interest" description="Disordered" evidence="5">
    <location>
        <begin position="60"/>
        <end position="85"/>
    </location>
</feature>
<reference evidence="8" key="1">
    <citation type="journal article" date="2006" name="PLoS Biol.">
        <title>Macronuclear genome sequence of the ciliate Tetrahymena thermophila, a model eukaryote.</title>
        <authorList>
            <person name="Eisen J.A."/>
            <person name="Coyne R.S."/>
            <person name="Wu M."/>
            <person name="Wu D."/>
            <person name="Thiagarajan M."/>
            <person name="Wortman J.R."/>
            <person name="Badger J.H."/>
            <person name="Ren Q."/>
            <person name="Amedeo P."/>
            <person name="Jones K.M."/>
            <person name="Tallon L.J."/>
            <person name="Delcher A.L."/>
            <person name="Salzberg S.L."/>
            <person name="Silva J.C."/>
            <person name="Haas B.J."/>
            <person name="Majoros W.H."/>
            <person name="Farzad M."/>
            <person name="Carlton J.M."/>
            <person name="Smith R.K. Jr."/>
            <person name="Garg J."/>
            <person name="Pearlman R.E."/>
            <person name="Karrer K.M."/>
            <person name="Sun L."/>
            <person name="Manning G."/>
            <person name="Elde N.C."/>
            <person name="Turkewitz A.P."/>
            <person name="Asai D.J."/>
            <person name="Wilkes D.E."/>
            <person name="Wang Y."/>
            <person name="Cai H."/>
            <person name="Collins K."/>
            <person name="Stewart B.A."/>
            <person name="Lee S.R."/>
            <person name="Wilamowska K."/>
            <person name="Weinberg Z."/>
            <person name="Ruzzo W.L."/>
            <person name="Wloga D."/>
            <person name="Gaertig J."/>
            <person name="Frankel J."/>
            <person name="Tsao C.-C."/>
            <person name="Gorovsky M.A."/>
            <person name="Keeling P.J."/>
            <person name="Waller R.F."/>
            <person name="Patron N.J."/>
            <person name="Cherry J.M."/>
            <person name="Stover N.A."/>
            <person name="Krieger C.J."/>
            <person name="del Toro C."/>
            <person name="Ryder H.F."/>
            <person name="Williamson S.C."/>
            <person name="Barbeau R.A."/>
            <person name="Hamilton E.P."/>
            <person name="Orias E."/>
        </authorList>
    </citation>
    <scope>NUCLEOTIDE SEQUENCE [LARGE SCALE GENOMIC DNA]</scope>
    <source>
        <strain evidence="8">SB210</strain>
    </source>
</reference>
<evidence type="ECO:0000256" key="5">
    <source>
        <dbReference type="SAM" id="MobiDB-lite"/>
    </source>
</evidence>
<dbReference type="Gene3D" id="3.30.60.190">
    <property type="match status" value="1"/>
</dbReference>
<dbReference type="KEGG" id="tet:TTHERM_01298590"/>
<evidence type="ECO:0000256" key="1">
    <source>
        <dbReference type="ARBA" id="ARBA00022723"/>
    </source>
</evidence>
<evidence type="ECO:0000256" key="2">
    <source>
        <dbReference type="ARBA" id="ARBA00022771"/>
    </source>
</evidence>
<dbReference type="GO" id="GO:0006338">
    <property type="term" value="P:chromatin remodeling"/>
    <property type="evidence" value="ECO:0007669"/>
    <property type="project" value="InterPro"/>
</dbReference>
<evidence type="ECO:0000256" key="3">
    <source>
        <dbReference type="ARBA" id="ARBA00022833"/>
    </source>
</evidence>
<dbReference type="InterPro" id="IPR007529">
    <property type="entry name" value="Znf_HIT"/>
</dbReference>
<dbReference type="InterPro" id="IPR039723">
    <property type="entry name" value="Vps71/ZNHIT1"/>
</dbReference>
<dbReference type="OMA" id="CIPCGAR"/>
<feature type="compositionally biased region" description="Basic residues" evidence="5">
    <location>
        <begin position="71"/>
        <end position="85"/>
    </location>
</feature>
<evidence type="ECO:0000313" key="8">
    <source>
        <dbReference type="Proteomes" id="UP000009168"/>
    </source>
</evidence>
<dbReference type="GO" id="GO:0005634">
    <property type="term" value="C:nucleus"/>
    <property type="evidence" value="ECO:0007669"/>
    <property type="project" value="UniProtKB-ARBA"/>
</dbReference>
<keyword evidence="1" id="KW-0479">Metal-binding</keyword>
<keyword evidence="2 4" id="KW-0863">Zinc-finger</keyword>
<feature type="region of interest" description="Disordered" evidence="5">
    <location>
        <begin position="1"/>
        <end position="25"/>
    </location>
</feature>